<dbReference type="EMBL" id="CP071446">
    <property type="protein sequence ID" value="QTA37508.1"/>
    <property type="molecule type" value="Genomic_DNA"/>
</dbReference>
<dbReference type="Pfam" id="PF00881">
    <property type="entry name" value="Nitroreductase"/>
    <property type="match status" value="2"/>
</dbReference>
<feature type="domain" description="Nitroreductase" evidence="3">
    <location>
        <begin position="7"/>
        <end position="61"/>
    </location>
</feature>
<dbReference type="InterPro" id="IPR029479">
    <property type="entry name" value="Nitroreductase"/>
</dbReference>
<gene>
    <name evidence="4" type="ORF">JYK00_07175</name>
</gene>
<proteinExistence type="inferred from homology"/>
<reference evidence="4 5" key="1">
    <citation type="submission" date="2021-03" db="EMBL/GenBank/DDBJ databases">
        <title>Thermosipho ferrireducens sp.nov., an anaerobic thermophilic iron-reducing bacterium isolated from a deep-sea hydrothermal sulfide deposits.</title>
        <authorList>
            <person name="Zeng X."/>
            <person name="Chen Y."/>
            <person name="Shao Z."/>
        </authorList>
    </citation>
    <scope>NUCLEOTIDE SEQUENCE [LARGE SCALE GENOMIC DNA]</scope>
    <source>
        <strain evidence="4 5">JL129W03</strain>
    </source>
</reference>
<dbReference type="PANTHER" id="PTHR43673">
    <property type="entry name" value="NAD(P)H NITROREDUCTASE YDGI-RELATED"/>
    <property type="match status" value="1"/>
</dbReference>
<organism evidence="4 5">
    <name type="scientific">Thermosipho ferrireducens</name>
    <dbReference type="NCBI Taxonomy" id="2571116"/>
    <lineage>
        <taxon>Bacteria</taxon>
        <taxon>Thermotogati</taxon>
        <taxon>Thermotogota</taxon>
        <taxon>Thermotogae</taxon>
        <taxon>Thermotogales</taxon>
        <taxon>Fervidobacteriaceae</taxon>
        <taxon>Thermosipho</taxon>
    </lineage>
</organism>
<dbReference type="Proteomes" id="UP000671862">
    <property type="component" value="Chromosome"/>
</dbReference>
<sequence>MDFLDVVRKRRSIRKFKNIPIPEKIIDKIVEIAMYAPSGRNSKPVDLIVITERDKIRKVKDFRKSAYGFLETAPLAIVVVANKNSTTWINDASIVAIYIQLAAVNFGLGSCWGHAHERFYNDESVENNIKELLNIPEEYRVLCVIGIGYPAEEKPEHSSEEIDFRKIHTEKW</sequence>
<evidence type="ECO:0000259" key="3">
    <source>
        <dbReference type="Pfam" id="PF00881"/>
    </source>
</evidence>
<dbReference type="SUPFAM" id="SSF55469">
    <property type="entry name" value="FMN-dependent nitroreductase-like"/>
    <property type="match status" value="1"/>
</dbReference>
<evidence type="ECO:0000313" key="5">
    <source>
        <dbReference type="Proteomes" id="UP000671862"/>
    </source>
</evidence>
<accession>A0ABX7S6K0</accession>
<dbReference type="RefSeq" id="WP_207566233.1">
    <property type="nucleotide sequence ID" value="NZ_CP071446.1"/>
</dbReference>
<dbReference type="PANTHER" id="PTHR43673:SF10">
    <property type="entry name" value="NADH DEHYDROGENASE_NAD(P)H NITROREDUCTASE XCC3605-RELATED"/>
    <property type="match status" value="1"/>
</dbReference>
<keyword evidence="5" id="KW-1185">Reference proteome</keyword>
<evidence type="ECO:0000256" key="2">
    <source>
        <dbReference type="ARBA" id="ARBA00023002"/>
    </source>
</evidence>
<feature type="domain" description="Nitroreductase" evidence="3">
    <location>
        <begin position="64"/>
        <end position="149"/>
    </location>
</feature>
<evidence type="ECO:0000256" key="1">
    <source>
        <dbReference type="ARBA" id="ARBA00007118"/>
    </source>
</evidence>
<protein>
    <submittedName>
        <fullName evidence="4">Nitroreductase family protein</fullName>
    </submittedName>
</protein>
<dbReference type="InterPro" id="IPR000415">
    <property type="entry name" value="Nitroreductase-like"/>
</dbReference>
<keyword evidence="2" id="KW-0560">Oxidoreductase</keyword>
<comment type="similarity">
    <text evidence="1">Belongs to the nitroreductase family.</text>
</comment>
<dbReference type="CDD" id="cd02151">
    <property type="entry name" value="nitroreductase"/>
    <property type="match status" value="1"/>
</dbReference>
<dbReference type="Gene3D" id="3.40.109.10">
    <property type="entry name" value="NADH Oxidase"/>
    <property type="match status" value="1"/>
</dbReference>
<name>A0ABX7S6K0_9BACT</name>
<evidence type="ECO:0000313" key="4">
    <source>
        <dbReference type="EMBL" id="QTA37508.1"/>
    </source>
</evidence>